<keyword evidence="3" id="KW-0813">Transport</keyword>
<dbReference type="InterPro" id="IPR044492">
    <property type="entry name" value="P_typ_ATPase_HD_dom"/>
</dbReference>
<dbReference type="GO" id="GO:0016887">
    <property type="term" value="F:ATP hydrolysis activity"/>
    <property type="evidence" value="ECO:0007669"/>
    <property type="project" value="InterPro"/>
</dbReference>
<evidence type="ECO:0000256" key="12">
    <source>
        <dbReference type="ARBA" id="ARBA00022967"/>
    </source>
</evidence>
<dbReference type="SUPFAM" id="SSF56784">
    <property type="entry name" value="HAD-like"/>
    <property type="match status" value="1"/>
</dbReference>
<dbReference type="PANTHER" id="PTHR24093">
    <property type="entry name" value="CATION TRANSPORTING ATPASE"/>
    <property type="match status" value="1"/>
</dbReference>
<evidence type="ECO:0000256" key="10">
    <source>
        <dbReference type="ARBA" id="ARBA00022840"/>
    </source>
</evidence>
<feature type="transmembrane region" description="Helical" evidence="20">
    <location>
        <begin position="1237"/>
        <end position="1259"/>
    </location>
</feature>
<keyword evidence="13 20" id="KW-1133">Transmembrane helix</keyword>
<dbReference type="Proteomes" id="UP000765509">
    <property type="component" value="Unassembled WGS sequence"/>
</dbReference>
<proteinExistence type="inferred from homology"/>
<evidence type="ECO:0000256" key="8">
    <source>
        <dbReference type="ARBA" id="ARBA00022741"/>
    </source>
</evidence>
<feature type="region of interest" description="Disordered" evidence="19">
    <location>
        <begin position="48"/>
        <end position="74"/>
    </location>
</feature>
<dbReference type="SUPFAM" id="SSF81660">
    <property type="entry name" value="Metal cation-transporting ATPase, ATP-binding domain N"/>
    <property type="match status" value="1"/>
</dbReference>
<dbReference type="InterPro" id="IPR023298">
    <property type="entry name" value="ATPase_P-typ_TM_dom_sf"/>
</dbReference>
<feature type="transmembrane region" description="Helical" evidence="20">
    <location>
        <begin position="209"/>
        <end position="229"/>
    </location>
</feature>
<evidence type="ECO:0000256" key="16">
    <source>
        <dbReference type="ARBA" id="ARBA00038148"/>
    </source>
</evidence>
<evidence type="ECO:0000256" key="19">
    <source>
        <dbReference type="SAM" id="MobiDB-lite"/>
    </source>
</evidence>
<keyword evidence="8" id="KW-0547">Nucleotide-binding</keyword>
<evidence type="ECO:0000256" key="3">
    <source>
        <dbReference type="ARBA" id="ARBA00022448"/>
    </source>
</evidence>
<dbReference type="GO" id="GO:0005524">
    <property type="term" value="F:ATP binding"/>
    <property type="evidence" value="ECO:0007669"/>
    <property type="project" value="UniProtKB-KW"/>
</dbReference>
<evidence type="ECO:0000256" key="4">
    <source>
        <dbReference type="ARBA" id="ARBA00022554"/>
    </source>
</evidence>
<dbReference type="Gene3D" id="3.40.50.1000">
    <property type="entry name" value="HAD superfamily/HAD-like"/>
    <property type="match status" value="1"/>
</dbReference>
<protein>
    <recommendedName>
        <fullName evidence="18">Calcium-transporting ATPase 2</fullName>
        <ecNumber evidence="2">7.2.2.10</ecNumber>
    </recommendedName>
</protein>
<evidence type="ECO:0000256" key="11">
    <source>
        <dbReference type="ARBA" id="ARBA00022842"/>
    </source>
</evidence>
<sequence length="1356" mass="149303">MTHQSTSIHKIKSRPSSINQSSHSSKSIEPIIDLESQSNQIINNSDHLKKTNSSSIHSKNSNHQKNFNQNSSKSSIKSVNSISIPQLNSIIESKSIKNLHDLGGLESLFKLLDCHPTNGIIHYENSSSLSNHINLNDRIQKFGQNVVPQKKTKSLIKLVWLALQDKVLIILIIAAIISLGLGLYTTFGTPPKTYQDSNGRTIQQPQVDWVEGVAILVAVAIVTLVGSVNDYQKELQFKKLNAQKEDRSIKVIRNGHEQLLSIHHILVGDILLVDAGDVLPADGIFIDGFQVKCDEASVTGESDLIKKINYHDALQFARAKSGQSTGPFQSEVELGKTDCFMVSGSRVVEGYGRYLVTAVGPNSFHGKIMMSLRTDSDETPLQLKLNSLAELIAKLGATAGLLLFVALMIRFFVQLKTQPDRSPSDKAQSFIQVLIISVTVVVVAVPEGLPLAVTLALAFATRRMTKMNLLVRVLSSCETMANATVVCTDKTGTLTQNQMTIVAGSIGVHCKFATDLEKNETRVNINDDLGSSNELDQDVEHPSSLKINIISDDDSLSPLSKTIPLPSRRLDFSIDQGEINNYLNFNLKTLLNEAIAINSTAFEAINSTGQLEFIGSKTETALLSFAKNQSWPDYRQVRESADIIQMIPFSSQRKAMGVVIRIPETGHYRFFLKGASEVLTQLASHYVYVQGPSDEQAVEEENLRGDQIKRQAFDSDSRANVSRTIMFYANQSLRTIALCYRDFQSWPPMQSSPKHDGTSNKEGDTSHEVAYEDLLQGPEGLILLAVVAIEDPLRPGVANAVSDCVRAGVAVKMVTGDNIITAKSIASQCGIYTPGGIIMEGPVFRQLNKREMLELVPRLQVLARSSPEDKKRLVSYLKFMGEVCAVTGDGTNDGPALKAAHVGFSMGISGTEVAKEASDIILMDDNFSSIVSAIMWGRCVNDSVKKFLQFQLSVNITAVLITFITSIASDKEESILTAVQLLWVNLIMDTFAALALATDPATPDSLDRKPDHKSANLINIEMWKMIIGQSIYQLAIILVLNFAGKQILGLNSPSDEETRIRYNNEHKTLIFNAFVFCQIWNQFNARVLDRGLNVFKSIHRNYYFMIIFLIMLGGQILIVQVGGAAFQVTSINIQYWAISVIIGLVSLPLGLLIKLIPTELIGDMVYGWGWMRDPSKLELDLVDLDEDEEKDGDSNKWNPAIDKVRDNLAIFGQIRGGRMRSSSFVKRSRHYMMKEKGIHTGALMTMVPTLVMTSIGAGWQPRKPNGSLADPASANPTRSTTKLWFDKVEVHPDTDIHDPVLVKFRARKRNQKLTNDQSDVKPSLTSAEGLLISDEAGGLSLSSVTSALSQEPSQGS</sequence>
<dbReference type="FunFam" id="1.20.1110.10:FF:000002">
    <property type="entry name" value="Calcium-transporting ATPase"/>
    <property type="match status" value="1"/>
</dbReference>
<comment type="similarity">
    <text evidence="16">Belongs to the cation transport ATPase (P-type) (TC 3.A.3) family.</text>
</comment>
<dbReference type="InterPro" id="IPR001757">
    <property type="entry name" value="P_typ_ATPase"/>
</dbReference>
<evidence type="ECO:0000256" key="14">
    <source>
        <dbReference type="ARBA" id="ARBA00023065"/>
    </source>
</evidence>
<name>A0A9Q3D8D8_9BASI</name>
<dbReference type="InterPro" id="IPR036412">
    <property type="entry name" value="HAD-like_sf"/>
</dbReference>
<dbReference type="InterPro" id="IPR018303">
    <property type="entry name" value="ATPase_P-typ_P_site"/>
</dbReference>
<feature type="compositionally biased region" description="Low complexity" evidence="19">
    <location>
        <begin position="14"/>
        <end position="27"/>
    </location>
</feature>
<dbReference type="PROSITE" id="PS00154">
    <property type="entry name" value="ATPASE_E1_E2"/>
    <property type="match status" value="1"/>
</dbReference>
<dbReference type="InterPro" id="IPR023299">
    <property type="entry name" value="ATPase_P-typ_cyto_dom_N"/>
</dbReference>
<dbReference type="GO" id="GO:0005774">
    <property type="term" value="C:vacuolar membrane"/>
    <property type="evidence" value="ECO:0007669"/>
    <property type="project" value="UniProtKB-SubCell"/>
</dbReference>
<evidence type="ECO:0000256" key="5">
    <source>
        <dbReference type="ARBA" id="ARBA00022568"/>
    </source>
</evidence>
<dbReference type="Pfam" id="PF00689">
    <property type="entry name" value="Cation_ATPase_C"/>
    <property type="match status" value="1"/>
</dbReference>
<keyword evidence="4" id="KW-0926">Vacuole</keyword>
<dbReference type="PRINTS" id="PR00119">
    <property type="entry name" value="CATATPASE"/>
</dbReference>
<dbReference type="GO" id="GO:0006874">
    <property type="term" value="P:intracellular calcium ion homeostasis"/>
    <property type="evidence" value="ECO:0007669"/>
    <property type="project" value="TreeGrafter"/>
</dbReference>
<feature type="transmembrane region" description="Helical" evidence="20">
    <location>
        <begin position="1101"/>
        <end position="1121"/>
    </location>
</feature>
<evidence type="ECO:0000256" key="6">
    <source>
        <dbReference type="ARBA" id="ARBA00022692"/>
    </source>
</evidence>
<dbReference type="InterPro" id="IPR006068">
    <property type="entry name" value="ATPase_P-typ_cation-transptr_C"/>
</dbReference>
<dbReference type="Gene3D" id="2.70.150.10">
    <property type="entry name" value="Calcium-transporting ATPase, cytoplasmic transduction domain A"/>
    <property type="match status" value="1"/>
</dbReference>
<keyword evidence="15 20" id="KW-0472">Membrane</keyword>
<dbReference type="InterPro" id="IPR059000">
    <property type="entry name" value="ATPase_P-type_domA"/>
</dbReference>
<keyword evidence="10" id="KW-0067">ATP-binding</keyword>
<evidence type="ECO:0000256" key="9">
    <source>
        <dbReference type="ARBA" id="ARBA00022837"/>
    </source>
</evidence>
<dbReference type="PANTHER" id="PTHR24093:SF369">
    <property type="entry name" value="CALCIUM-TRANSPORTING ATPASE"/>
    <property type="match status" value="1"/>
</dbReference>
<evidence type="ECO:0000256" key="13">
    <source>
        <dbReference type="ARBA" id="ARBA00022989"/>
    </source>
</evidence>
<evidence type="ECO:0000256" key="1">
    <source>
        <dbReference type="ARBA" id="ARBA00004128"/>
    </source>
</evidence>
<keyword evidence="9" id="KW-0106">Calcium</keyword>
<keyword evidence="6 20" id="KW-0812">Transmembrane</keyword>
<dbReference type="EMBL" id="AVOT02014166">
    <property type="protein sequence ID" value="MBW0497407.1"/>
    <property type="molecule type" value="Genomic_DNA"/>
</dbReference>
<gene>
    <name evidence="22" type="ORF">O181_037122</name>
</gene>
<feature type="transmembrane region" description="Helical" evidence="20">
    <location>
        <begin position="391"/>
        <end position="413"/>
    </location>
</feature>
<feature type="region of interest" description="Disordered" evidence="19">
    <location>
        <begin position="1"/>
        <end position="27"/>
    </location>
</feature>
<dbReference type="FunFam" id="2.70.150.10:FF:000028">
    <property type="entry name" value="Calcium-transporting ATPase"/>
    <property type="match status" value="1"/>
</dbReference>
<comment type="subcellular location">
    <subcellularLocation>
        <location evidence="1">Vacuole membrane</location>
        <topology evidence="1">Multi-pass membrane protein</topology>
    </subcellularLocation>
</comment>
<evidence type="ECO:0000256" key="20">
    <source>
        <dbReference type="SAM" id="Phobius"/>
    </source>
</evidence>
<feature type="transmembrane region" description="Helical" evidence="20">
    <location>
        <begin position="167"/>
        <end position="189"/>
    </location>
</feature>
<dbReference type="GO" id="GO:0005388">
    <property type="term" value="F:P-type calcium transporter activity"/>
    <property type="evidence" value="ECO:0007669"/>
    <property type="project" value="UniProtKB-EC"/>
</dbReference>
<dbReference type="NCBIfam" id="TIGR01494">
    <property type="entry name" value="ATPase_P-type"/>
    <property type="match status" value="2"/>
</dbReference>
<keyword evidence="12" id="KW-1278">Translocase</keyword>
<keyword evidence="5" id="KW-0109">Calcium transport</keyword>
<dbReference type="FunFam" id="3.40.50.1000:FF:000018">
    <property type="entry name" value="Calcium-transporting ATPase"/>
    <property type="match status" value="1"/>
</dbReference>
<dbReference type="EC" id="7.2.2.10" evidence="2"/>
<organism evidence="22 23">
    <name type="scientific">Austropuccinia psidii MF-1</name>
    <dbReference type="NCBI Taxonomy" id="1389203"/>
    <lineage>
        <taxon>Eukaryota</taxon>
        <taxon>Fungi</taxon>
        <taxon>Dikarya</taxon>
        <taxon>Basidiomycota</taxon>
        <taxon>Pucciniomycotina</taxon>
        <taxon>Pucciniomycetes</taxon>
        <taxon>Pucciniales</taxon>
        <taxon>Sphaerophragmiaceae</taxon>
        <taxon>Austropuccinia</taxon>
    </lineage>
</organism>
<dbReference type="InterPro" id="IPR004014">
    <property type="entry name" value="ATPase_P-typ_cation-transptr_N"/>
</dbReference>
<dbReference type="GO" id="GO:0005886">
    <property type="term" value="C:plasma membrane"/>
    <property type="evidence" value="ECO:0007669"/>
    <property type="project" value="TreeGrafter"/>
</dbReference>
<dbReference type="FunFam" id="1.20.1110.10:FF:000039">
    <property type="entry name" value="Calcium-transporting ATPase"/>
    <property type="match status" value="1"/>
</dbReference>
<dbReference type="Pfam" id="PF00122">
    <property type="entry name" value="E1-E2_ATPase"/>
    <property type="match status" value="1"/>
</dbReference>
<keyword evidence="14" id="KW-0406">Ion transport</keyword>
<keyword evidence="11" id="KW-0460">Magnesium</keyword>
<dbReference type="SMART" id="SM00831">
    <property type="entry name" value="Cation_ATPase_N"/>
    <property type="match status" value="1"/>
</dbReference>
<keyword evidence="23" id="KW-1185">Reference proteome</keyword>
<dbReference type="SFLD" id="SFLDF00027">
    <property type="entry name" value="p-type_atpase"/>
    <property type="match status" value="1"/>
</dbReference>
<keyword evidence="7" id="KW-0479">Metal-binding</keyword>
<evidence type="ECO:0000256" key="17">
    <source>
        <dbReference type="ARBA" id="ARBA00048694"/>
    </source>
</evidence>
<feature type="domain" description="Cation-transporting P-type ATPase N-terminal" evidence="21">
    <location>
        <begin position="98"/>
        <end position="183"/>
    </location>
</feature>
<evidence type="ECO:0000259" key="21">
    <source>
        <dbReference type="SMART" id="SM00831"/>
    </source>
</evidence>
<dbReference type="SFLD" id="SFLDG00002">
    <property type="entry name" value="C1.7:_P-type_atpase_like"/>
    <property type="match status" value="1"/>
</dbReference>
<dbReference type="InterPro" id="IPR023214">
    <property type="entry name" value="HAD_sf"/>
</dbReference>
<dbReference type="InterPro" id="IPR008250">
    <property type="entry name" value="ATPase_P-typ_transduc_dom_A_sf"/>
</dbReference>
<evidence type="ECO:0000313" key="23">
    <source>
        <dbReference type="Proteomes" id="UP000765509"/>
    </source>
</evidence>
<evidence type="ECO:0000256" key="2">
    <source>
        <dbReference type="ARBA" id="ARBA00012790"/>
    </source>
</evidence>
<dbReference type="SUPFAM" id="SSF81665">
    <property type="entry name" value="Calcium ATPase, transmembrane domain M"/>
    <property type="match status" value="1"/>
</dbReference>
<comment type="catalytic activity">
    <reaction evidence="17">
        <text>Ca(2+)(in) + ATP + H2O = Ca(2+)(out) + ADP + phosphate + H(+)</text>
        <dbReference type="Rhea" id="RHEA:18105"/>
        <dbReference type="ChEBI" id="CHEBI:15377"/>
        <dbReference type="ChEBI" id="CHEBI:15378"/>
        <dbReference type="ChEBI" id="CHEBI:29108"/>
        <dbReference type="ChEBI" id="CHEBI:30616"/>
        <dbReference type="ChEBI" id="CHEBI:43474"/>
        <dbReference type="ChEBI" id="CHEBI:456216"/>
        <dbReference type="EC" id="7.2.2.10"/>
    </reaction>
</comment>
<dbReference type="GO" id="GO:0046872">
    <property type="term" value="F:metal ion binding"/>
    <property type="evidence" value="ECO:0007669"/>
    <property type="project" value="UniProtKB-KW"/>
</dbReference>
<accession>A0A9Q3D8D8</accession>
<feature type="transmembrane region" description="Helical" evidence="20">
    <location>
        <begin position="433"/>
        <end position="460"/>
    </location>
</feature>
<evidence type="ECO:0000313" key="22">
    <source>
        <dbReference type="EMBL" id="MBW0497407.1"/>
    </source>
</evidence>
<dbReference type="SFLD" id="SFLDS00003">
    <property type="entry name" value="Haloacid_Dehalogenase"/>
    <property type="match status" value="1"/>
</dbReference>
<dbReference type="SUPFAM" id="SSF81653">
    <property type="entry name" value="Calcium ATPase, transduction domain A"/>
    <property type="match status" value="1"/>
</dbReference>
<evidence type="ECO:0000256" key="15">
    <source>
        <dbReference type="ARBA" id="ARBA00023136"/>
    </source>
</evidence>
<dbReference type="Pfam" id="PF13246">
    <property type="entry name" value="Cation_ATPase"/>
    <property type="match status" value="1"/>
</dbReference>
<feature type="compositionally biased region" description="Low complexity" evidence="19">
    <location>
        <begin position="51"/>
        <end position="74"/>
    </location>
</feature>
<feature type="transmembrane region" description="Helical" evidence="20">
    <location>
        <begin position="1133"/>
        <end position="1156"/>
    </location>
</feature>
<dbReference type="OrthoDB" id="3352408at2759"/>
<reference evidence="22" key="1">
    <citation type="submission" date="2021-03" db="EMBL/GenBank/DDBJ databases">
        <title>Draft genome sequence of rust myrtle Austropuccinia psidii MF-1, a brazilian biotype.</title>
        <authorList>
            <person name="Quecine M.C."/>
            <person name="Pachon D.M.R."/>
            <person name="Bonatelli M.L."/>
            <person name="Correr F.H."/>
            <person name="Franceschini L.M."/>
            <person name="Leite T.F."/>
            <person name="Margarido G.R.A."/>
            <person name="Almeida C.A."/>
            <person name="Ferrarezi J.A."/>
            <person name="Labate C.A."/>
        </authorList>
    </citation>
    <scope>NUCLEOTIDE SEQUENCE</scope>
    <source>
        <strain evidence="22">MF-1</strain>
    </source>
</reference>
<dbReference type="Pfam" id="PF00690">
    <property type="entry name" value="Cation_ATPase_N"/>
    <property type="match status" value="1"/>
</dbReference>
<evidence type="ECO:0000256" key="7">
    <source>
        <dbReference type="ARBA" id="ARBA00022723"/>
    </source>
</evidence>
<dbReference type="Gene3D" id="3.40.1110.10">
    <property type="entry name" value="Calcium-transporting ATPase, cytoplasmic domain N"/>
    <property type="match status" value="1"/>
</dbReference>
<dbReference type="Gene3D" id="1.20.1110.10">
    <property type="entry name" value="Calcium-transporting ATPase, transmembrane domain"/>
    <property type="match status" value="1"/>
</dbReference>
<evidence type="ECO:0000256" key="18">
    <source>
        <dbReference type="ARBA" id="ARBA00067965"/>
    </source>
</evidence>
<comment type="caution">
    <text evidence="22">The sequence shown here is derived from an EMBL/GenBank/DDBJ whole genome shotgun (WGS) entry which is preliminary data.</text>
</comment>